<evidence type="ECO:0000259" key="5">
    <source>
        <dbReference type="Pfam" id="PF05175"/>
    </source>
</evidence>
<dbReference type="InterPro" id="IPR007848">
    <property type="entry name" value="Small_mtfrase_dom"/>
</dbReference>
<dbReference type="InterPro" id="IPR029063">
    <property type="entry name" value="SAM-dependent_MTases_sf"/>
</dbReference>
<dbReference type="AlphaFoldDB" id="A0A6J4Q0J1"/>
<reference evidence="6" key="1">
    <citation type="submission" date="2020-02" db="EMBL/GenBank/DDBJ databases">
        <authorList>
            <person name="Meier V. D."/>
        </authorList>
    </citation>
    <scope>NUCLEOTIDE SEQUENCE</scope>
    <source>
        <strain evidence="6">AVDCRST_MAG37</strain>
    </source>
</reference>
<dbReference type="CDD" id="cd02440">
    <property type="entry name" value="AdoMet_MTases"/>
    <property type="match status" value="1"/>
</dbReference>
<evidence type="ECO:0000256" key="2">
    <source>
        <dbReference type="ARBA" id="ARBA00022603"/>
    </source>
</evidence>
<accession>A0A6J4Q0J1</accession>
<evidence type="ECO:0000313" key="6">
    <source>
        <dbReference type="EMBL" id="CAA9429397.1"/>
    </source>
</evidence>
<keyword evidence="3" id="KW-0808">Transferase</keyword>
<sequence>MGTGCGINGILAARGGTDVVALDINPEAVRAARDDARRNGVDNRFEVRLSDVFDAVDPTADGPFDVMVFDPPFRWFLPRALLEMATADPGYRALTRFMREARLHLSDRGRLLVFFGSSGDLGYLQRLVAAEGFETEVLSHKARVDAGWQVEYITYRLRPRKA</sequence>
<dbReference type="Gene3D" id="3.40.50.150">
    <property type="entry name" value="Vaccinia Virus protein VP39"/>
    <property type="match status" value="1"/>
</dbReference>
<organism evidence="6">
    <name type="scientific">uncultured Rubrobacteraceae bacterium</name>
    <dbReference type="NCBI Taxonomy" id="349277"/>
    <lineage>
        <taxon>Bacteria</taxon>
        <taxon>Bacillati</taxon>
        <taxon>Actinomycetota</taxon>
        <taxon>Rubrobacteria</taxon>
        <taxon>Rubrobacterales</taxon>
        <taxon>Rubrobacteraceae</taxon>
        <taxon>environmental samples</taxon>
    </lineage>
</organism>
<name>A0A6J4Q0J1_9ACTN</name>
<dbReference type="GO" id="GO:0008276">
    <property type="term" value="F:protein methyltransferase activity"/>
    <property type="evidence" value="ECO:0007669"/>
    <property type="project" value="TreeGrafter"/>
</dbReference>
<dbReference type="PANTHER" id="PTHR45875:SF1">
    <property type="entry name" value="METHYLTRANSFERASE N6AMT1"/>
    <property type="match status" value="1"/>
</dbReference>
<dbReference type="SUPFAM" id="SSF53335">
    <property type="entry name" value="S-adenosyl-L-methionine-dependent methyltransferases"/>
    <property type="match status" value="1"/>
</dbReference>
<keyword evidence="2" id="KW-0489">Methyltransferase</keyword>
<dbReference type="PROSITE" id="PS00092">
    <property type="entry name" value="N6_MTASE"/>
    <property type="match status" value="1"/>
</dbReference>
<dbReference type="GO" id="GO:0003676">
    <property type="term" value="F:nucleic acid binding"/>
    <property type="evidence" value="ECO:0007669"/>
    <property type="project" value="InterPro"/>
</dbReference>
<dbReference type="InterPro" id="IPR002052">
    <property type="entry name" value="DNA_methylase_N6_adenine_CS"/>
</dbReference>
<dbReference type="PANTHER" id="PTHR45875">
    <property type="entry name" value="METHYLTRANSFERASE N6AMT1"/>
    <property type="match status" value="1"/>
</dbReference>
<gene>
    <name evidence="6" type="ORF">AVDCRST_MAG37-483</name>
</gene>
<dbReference type="GO" id="GO:0032259">
    <property type="term" value="P:methylation"/>
    <property type="evidence" value="ECO:0007669"/>
    <property type="project" value="UniProtKB-KW"/>
</dbReference>
<comment type="similarity">
    <text evidence="1">Belongs to the eukaryotic/archaeal PrmC-related family.</text>
</comment>
<dbReference type="GO" id="GO:0008170">
    <property type="term" value="F:N-methyltransferase activity"/>
    <property type="evidence" value="ECO:0007669"/>
    <property type="project" value="UniProtKB-ARBA"/>
</dbReference>
<evidence type="ECO:0000256" key="1">
    <source>
        <dbReference type="ARBA" id="ARBA00006149"/>
    </source>
</evidence>
<dbReference type="GO" id="GO:0035657">
    <property type="term" value="C:eRF1 methyltransferase complex"/>
    <property type="evidence" value="ECO:0007669"/>
    <property type="project" value="TreeGrafter"/>
</dbReference>
<proteinExistence type="inferred from homology"/>
<dbReference type="Pfam" id="PF05175">
    <property type="entry name" value="MTS"/>
    <property type="match status" value="1"/>
</dbReference>
<dbReference type="InterPro" id="IPR052190">
    <property type="entry name" value="Euk-Arch_PrmC-MTase"/>
</dbReference>
<keyword evidence="4" id="KW-0949">S-adenosyl-L-methionine</keyword>
<evidence type="ECO:0000256" key="3">
    <source>
        <dbReference type="ARBA" id="ARBA00022679"/>
    </source>
</evidence>
<dbReference type="EMBL" id="CADCVD010000022">
    <property type="protein sequence ID" value="CAA9429397.1"/>
    <property type="molecule type" value="Genomic_DNA"/>
</dbReference>
<evidence type="ECO:0000256" key="4">
    <source>
        <dbReference type="ARBA" id="ARBA00022691"/>
    </source>
</evidence>
<feature type="domain" description="Methyltransferase small" evidence="5">
    <location>
        <begin position="1"/>
        <end position="114"/>
    </location>
</feature>
<protein>
    <recommendedName>
        <fullName evidence="5">Methyltransferase small domain-containing protein</fullName>
    </recommendedName>
</protein>
<dbReference type="GO" id="GO:0008757">
    <property type="term" value="F:S-adenosylmethionine-dependent methyltransferase activity"/>
    <property type="evidence" value="ECO:0007669"/>
    <property type="project" value="TreeGrafter"/>
</dbReference>